<name>A0A396RNZ1_9SPHN</name>
<dbReference type="OrthoDB" id="7777996at2"/>
<feature type="transmembrane region" description="Helical" evidence="1">
    <location>
        <begin position="50"/>
        <end position="69"/>
    </location>
</feature>
<dbReference type="AlphaFoldDB" id="A0A396RNZ1"/>
<keyword evidence="3" id="KW-1185">Reference proteome</keyword>
<dbReference type="EMBL" id="QWLV01000002">
    <property type="protein sequence ID" value="RHW18109.1"/>
    <property type="molecule type" value="Genomic_DNA"/>
</dbReference>
<sequence length="89" mass="9283">MSEDPVAGRAAGWLVLAASPTFALMALLTATLGGGPADMLCSAAHGASPFGRMALMYALMSVFHAAPWLRRLSTRRARTRQAPCGLSPP</sequence>
<dbReference type="RefSeq" id="WP_118863300.1">
    <property type="nucleotide sequence ID" value="NZ_QWLV01000002.1"/>
</dbReference>
<evidence type="ECO:0000313" key="3">
    <source>
        <dbReference type="Proteomes" id="UP000266693"/>
    </source>
</evidence>
<feature type="transmembrane region" description="Helical" evidence="1">
    <location>
        <begin position="12"/>
        <end position="30"/>
    </location>
</feature>
<keyword evidence="1" id="KW-0812">Transmembrane</keyword>
<protein>
    <submittedName>
        <fullName evidence="2">Uncharacterized protein</fullName>
    </submittedName>
</protein>
<keyword evidence="1" id="KW-0472">Membrane</keyword>
<evidence type="ECO:0000256" key="1">
    <source>
        <dbReference type="SAM" id="Phobius"/>
    </source>
</evidence>
<proteinExistence type="predicted"/>
<comment type="caution">
    <text evidence="2">The sequence shown here is derived from an EMBL/GenBank/DDBJ whole genome shotgun (WGS) entry which is preliminary data.</text>
</comment>
<dbReference type="Proteomes" id="UP000266693">
    <property type="component" value="Unassembled WGS sequence"/>
</dbReference>
<keyword evidence="1" id="KW-1133">Transmembrane helix</keyword>
<reference evidence="2 3" key="1">
    <citation type="submission" date="2018-08" db="EMBL/GenBank/DDBJ databases">
        <title>The multiple taxonomic identification of Sphingomonas gilva.</title>
        <authorList>
            <person name="Zhu D."/>
            <person name="Zheng S."/>
        </authorList>
    </citation>
    <scope>NUCLEOTIDE SEQUENCE [LARGE SCALE GENOMIC DNA]</scope>
    <source>
        <strain evidence="2 3">ZDH117</strain>
    </source>
</reference>
<gene>
    <name evidence="2" type="ORF">D1610_06375</name>
</gene>
<accession>A0A396RNZ1</accession>
<organism evidence="2 3">
    <name type="scientific">Sphingomonas gilva</name>
    <dbReference type="NCBI Taxonomy" id="2305907"/>
    <lineage>
        <taxon>Bacteria</taxon>
        <taxon>Pseudomonadati</taxon>
        <taxon>Pseudomonadota</taxon>
        <taxon>Alphaproteobacteria</taxon>
        <taxon>Sphingomonadales</taxon>
        <taxon>Sphingomonadaceae</taxon>
        <taxon>Sphingomonas</taxon>
    </lineage>
</organism>
<evidence type="ECO:0000313" key="2">
    <source>
        <dbReference type="EMBL" id="RHW18109.1"/>
    </source>
</evidence>